<dbReference type="InterPro" id="IPR036366">
    <property type="entry name" value="PGBDSf"/>
</dbReference>
<dbReference type="Gene3D" id="1.10.101.10">
    <property type="entry name" value="PGBD-like superfamily/PGBD"/>
    <property type="match status" value="1"/>
</dbReference>
<dbReference type="Pfam" id="PF01471">
    <property type="entry name" value="PG_binding_1"/>
    <property type="match status" value="1"/>
</dbReference>
<accession>A0A8T3VGX3</accession>
<comment type="caution">
    <text evidence="2">The sequence shown here is derived from an EMBL/GenBank/DDBJ whole genome shotgun (WGS) entry which is preliminary data.</text>
</comment>
<dbReference type="AlphaFoldDB" id="A0A8T3VGX3"/>
<dbReference type="SUPFAM" id="SSF47090">
    <property type="entry name" value="PGBD-like"/>
    <property type="match status" value="1"/>
</dbReference>
<dbReference type="Proteomes" id="UP000783037">
    <property type="component" value="Unassembled WGS sequence"/>
</dbReference>
<dbReference type="EMBL" id="SUTK01000078">
    <property type="protein sequence ID" value="MBE6502575.1"/>
    <property type="molecule type" value="Genomic_DNA"/>
</dbReference>
<evidence type="ECO:0000259" key="1">
    <source>
        <dbReference type="Pfam" id="PF01471"/>
    </source>
</evidence>
<sequence>LKNNGYYLTYQGHYLKVDGIYWDCTVRSVKEFQHDKGLKVTGKVDEKTALKLGLIKG</sequence>
<organism evidence="2 3">
    <name type="scientific">Methanobrevibacter thaueri</name>
    <dbReference type="NCBI Taxonomy" id="190975"/>
    <lineage>
        <taxon>Archaea</taxon>
        <taxon>Methanobacteriati</taxon>
        <taxon>Methanobacteriota</taxon>
        <taxon>Methanomada group</taxon>
        <taxon>Methanobacteria</taxon>
        <taxon>Methanobacteriales</taxon>
        <taxon>Methanobacteriaceae</taxon>
        <taxon>Methanobrevibacter</taxon>
    </lineage>
</organism>
<dbReference type="InterPro" id="IPR036365">
    <property type="entry name" value="PGBD-like_sf"/>
</dbReference>
<proteinExistence type="predicted"/>
<evidence type="ECO:0000313" key="3">
    <source>
        <dbReference type="Proteomes" id="UP000783037"/>
    </source>
</evidence>
<protein>
    <submittedName>
        <fullName evidence="2">Peptidoglycan-binding protein</fullName>
    </submittedName>
</protein>
<feature type="domain" description="Peptidoglycan binding-like" evidence="1">
    <location>
        <begin position="1"/>
        <end position="49"/>
    </location>
</feature>
<reference evidence="2" key="1">
    <citation type="submission" date="2019-04" db="EMBL/GenBank/DDBJ databases">
        <title>Evolution of Biomass-Degrading Anaerobic Consortia Revealed by Metagenomics.</title>
        <authorList>
            <person name="Peng X."/>
        </authorList>
    </citation>
    <scope>NUCLEOTIDE SEQUENCE</scope>
    <source>
        <strain evidence="2">SIG18</strain>
    </source>
</reference>
<dbReference type="InterPro" id="IPR002477">
    <property type="entry name" value="Peptidoglycan-bd-like"/>
</dbReference>
<name>A0A8T3VGX3_9EURY</name>
<evidence type="ECO:0000313" key="2">
    <source>
        <dbReference type="EMBL" id="MBE6502575.1"/>
    </source>
</evidence>
<feature type="non-terminal residue" evidence="2">
    <location>
        <position position="1"/>
    </location>
</feature>
<gene>
    <name evidence="2" type="ORF">E7Z79_09095</name>
</gene>